<evidence type="ECO:0000256" key="2">
    <source>
        <dbReference type="ARBA" id="ARBA00022475"/>
    </source>
</evidence>
<keyword evidence="3 6" id="KW-0812">Transmembrane</keyword>
<protein>
    <submittedName>
        <fullName evidence="8">ABC transporter permease</fullName>
    </submittedName>
</protein>
<evidence type="ECO:0000256" key="3">
    <source>
        <dbReference type="ARBA" id="ARBA00022692"/>
    </source>
</evidence>
<dbReference type="GO" id="GO:0005886">
    <property type="term" value="C:plasma membrane"/>
    <property type="evidence" value="ECO:0007669"/>
    <property type="project" value="UniProtKB-SubCell"/>
</dbReference>
<dbReference type="AlphaFoldDB" id="A0A2V1MWY0"/>
<feature type="transmembrane region" description="Helical" evidence="6">
    <location>
        <begin position="54"/>
        <end position="81"/>
    </location>
</feature>
<keyword evidence="4 6" id="KW-1133">Transmembrane helix</keyword>
<name>A0A2V1MWY0_9LACO</name>
<evidence type="ECO:0000256" key="5">
    <source>
        <dbReference type="ARBA" id="ARBA00023136"/>
    </source>
</evidence>
<dbReference type="InterPro" id="IPR003838">
    <property type="entry name" value="ABC3_permease_C"/>
</dbReference>
<keyword evidence="9" id="KW-1185">Reference proteome</keyword>
<feature type="transmembrane region" description="Helical" evidence="6">
    <location>
        <begin position="203"/>
        <end position="221"/>
    </location>
</feature>
<sequence length="592" mass="65886">MLKLALSGFESRFRDYLVLFSGLIMSSAIFYLFESLATNNAFIKANAIVSGGQIIFQLGAVLLGIITFVYVMYANSFLLQLRQHDYGLFMMLGAKQSRIGQLILLETLVVGVMSTIIGVFVGLALTQILGNALMAHLGLTVQHFSAFNGTAIISTLVFYLILFVIAGGMNVWHMTRTSALKLLQKNDLADTVVIRPWRQLAEMIMGLLLLAIGYTAMAYLTTLQLTAIPIALVTIVLGTYFIFHSGCTWLIVRMQNTNFASRGLRSFTLAQLAFRIKQYTKILSIVTILFAMALGAITVGLGYQNQIPEMAQTMTPYTMGIANPTVKQVRDVNRLNLSDKVSYQQKQVGKQLVVSDRQFTQHPLLATKPMDLDHGGAKFETYRMTLHQLKVNPSGYSMIQNGSLQALPVKVVSDRQFNRLAQPKTTLLIFRVRDLAQSQSDLKRLAASLPYSEDQLGGAYSQYQMGKSVFGGMAFMGLFLGIAFLAMFASCLMFKILSGASTDQRRYDMLYKLGAQRQQLSAAMAKEIGFLFALPGILGIVHVLFGLQLFKPIMLNPYNQLGLPFGIFLILYGVYYLVTVWLYRQLVLTKRT</sequence>
<evidence type="ECO:0000313" key="9">
    <source>
        <dbReference type="Proteomes" id="UP000245080"/>
    </source>
</evidence>
<proteinExistence type="inferred from homology"/>
<feature type="transmembrane region" description="Helical" evidence="6">
    <location>
        <begin position="149"/>
        <end position="172"/>
    </location>
</feature>
<evidence type="ECO:0000313" key="8">
    <source>
        <dbReference type="EMBL" id="PWF99538.1"/>
    </source>
</evidence>
<gene>
    <name evidence="8" type="ORF">DCM90_08835</name>
</gene>
<feature type="transmembrane region" description="Helical" evidence="6">
    <location>
        <begin position="528"/>
        <end position="550"/>
    </location>
</feature>
<evidence type="ECO:0000259" key="7">
    <source>
        <dbReference type="Pfam" id="PF02687"/>
    </source>
</evidence>
<dbReference type="Proteomes" id="UP000245080">
    <property type="component" value="Unassembled WGS sequence"/>
</dbReference>
<keyword evidence="6" id="KW-0813">Transport</keyword>
<feature type="transmembrane region" description="Helical" evidence="6">
    <location>
        <begin position="102"/>
        <end position="129"/>
    </location>
</feature>
<feature type="transmembrane region" description="Helical" evidence="6">
    <location>
        <begin position="282"/>
        <end position="303"/>
    </location>
</feature>
<comment type="subcellular location">
    <subcellularLocation>
        <location evidence="1 6">Cell membrane</location>
        <topology evidence="1 6">Multi-pass membrane protein</topology>
    </subcellularLocation>
</comment>
<dbReference type="EMBL" id="QCXQ01000006">
    <property type="protein sequence ID" value="PWF99538.1"/>
    <property type="molecule type" value="Genomic_DNA"/>
</dbReference>
<evidence type="ECO:0000256" key="4">
    <source>
        <dbReference type="ARBA" id="ARBA00022989"/>
    </source>
</evidence>
<dbReference type="PANTHER" id="PTHR46795:SF3">
    <property type="entry name" value="ABC TRANSPORTER PERMEASE"/>
    <property type="match status" value="1"/>
</dbReference>
<evidence type="ECO:0000256" key="1">
    <source>
        <dbReference type="ARBA" id="ARBA00004651"/>
    </source>
</evidence>
<feature type="transmembrane region" description="Helical" evidence="6">
    <location>
        <begin position="469"/>
        <end position="497"/>
    </location>
</feature>
<dbReference type="PIRSF" id="PIRSF018968">
    <property type="entry name" value="ABC_permease_BceB"/>
    <property type="match status" value="1"/>
</dbReference>
<dbReference type="InterPro" id="IPR027022">
    <property type="entry name" value="ABC_permease_BceB-typ"/>
</dbReference>
<dbReference type="InterPro" id="IPR052536">
    <property type="entry name" value="ABC-4_Integral_Memb_Prot"/>
</dbReference>
<keyword evidence="5 6" id="KW-0472">Membrane</keyword>
<organism evidence="8 9">
    <name type="scientific">Levilactobacillus bambusae</name>
    <dbReference type="NCBI Taxonomy" id="2024736"/>
    <lineage>
        <taxon>Bacteria</taxon>
        <taxon>Bacillati</taxon>
        <taxon>Bacillota</taxon>
        <taxon>Bacilli</taxon>
        <taxon>Lactobacillales</taxon>
        <taxon>Lactobacillaceae</taxon>
        <taxon>Levilactobacillus</taxon>
    </lineage>
</organism>
<comment type="similarity">
    <text evidence="6">Belongs to the ABC-4 integral membrane protein family.</text>
</comment>
<keyword evidence="2 6" id="KW-1003">Cell membrane</keyword>
<comment type="caution">
    <text evidence="8">The sequence shown here is derived from an EMBL/GenBank/DDBJ whole genome shotgun (WGS) entry which is preliminary data.</text>
</comment>
<dbReference type="PANTHER" id="PTHR46795">
    <property type="entry name" value="ABC TRANSPORTER PERMEASE-RELATED-RELATED"/>
    <property type="match status" value="1"/>
</dbReference>
<feature type="transmembrane region" description="Helical" evidence="6">
    <location>
        <begin position="16"/>
        <end position="34"/>
    </location>
</feature>
<dbReference type="Pfam" id="PF02687">
    <property type="entry name" value="FtsX"/>
    <property type="match status" value="1"/>
</dbReference>
<dbReference type="OrthoDB" id="1705903at2"/>
<evidence type="ECO:0000256" key="6">
    <source>
        <dbReference type="PIRNR" id="PIRNR018968"/>
    </source>
</evidence>
<dbReference type="RefSeq" id="WP_109250996.1">
    <property type="nucleotide sequence ID" value="NZ_QCXQ01000006.1"/>
</dbReference>
<feature type="transmembrane region" description="Helical" evidence="6">
    <location>
        <begin position="227"/>
        <end position="252"/>
    </location>
</feature>
<dbReference type="GO" id="GO:0055085">
    <property type="term" value="P:transmembrane transport"/>
    <property type="evidence" value="ECO:0007669"/>
    <property type="project" value="UniProtKB-UniRule"/>
</dbReference>
<reference evidence="8 9" key="1">
    <citation type="journal article" date="2018" name="Int. J. Syst. Evol. Microbiol.">
        <title>Lactobacillus bambusae sp. nov., isolated from a traditional fermented Ma-bamboo shoots of Taiwan.</title>
        <authorList>
            <person name="Wang L.-T."/>
        </authorList>
    </citation>
    <scope>NUCLEOTIDE SEQUENCE [LARGE SCALE GENOMIC DNA]</scope>
    <source>
        <strain evidence="8 9">BS-W1</strain>
    </source>
</reference>
<accession>A0A2V1MWY0</accession>
<feature type="transmembrane region" description="Helical" evidence="6">
    <location>
        <begin position="562"/>
        <end position="583"/>
    </location>
</feature>
<feature type="domain" description="ABC3 transporter permease C-terminal" evidence="7">
    <location>
        <begin position="60"/>
        <end position="178"/>
    </location>
</feature>